<keyword evidence="1" id="KW-0472">Membrane</keyword>
<evidence type="ECO:0008006" key="4">
    <source>
        <dbReference type="Google" id="ProtNLM"/>
    </source>
</evidence>
<dbReference type="Proteomes" id="UP000070299">
    <property type="component" value="Unassembled WGS sequence"/>
</dbReference>
<dbReference type="EMBL" id="LSNE01000010">
    <property type="protein sequence ID" value="KXI27559.1"/>
    <property type="molecule type" value="Genomic_DNA"/>
</dbReference>
<protein>
    <recommendedName>
        <fullName evidence="4">DUF2065 domain-containing protein</fullName>
    </recommendedName>
</protein>
<dbReference type="Pfam" id="PF09838">
    <property type="entry name" value="DUF2065"/>
    <property type="match status" value="1"/>
</dbReference>
<dbReference type="STRING" id="1799789.AX660_00985"/>
<evidence type="ECO:0000313" key="2">
    <source>
        <dbReference type="EMBL" id="KXI27559.1"/>
    </source>
</evidence>
<gene>
    <name evidence="2" type="ORF">AX660_00985</name>
</gene>
<keyword evidence="1" id="KW-1133">Transmembrane helix</keyword>
<comment type="caution">
    <text evidence="2">The sequence shown here is derived from an EMBL/GenBank/DDBJ whole genome shotgun (WGS) entry which is preliminary data.</text>
</comment>
<dbReference type="AlphaFoldDB" id="A0A148KMT1"/>
<dbReference type="RefSeq" id="WP_068380141.1">
    <property type="nucleotide sequence ID" value="NZ_LSNE01000010.1"/>
</dbReference>
<sequence length="61" mass="6796">MLNTLLVALALLLIFEGLGPMLFPNKWQKFIQQVAQQPLNQLRSMGGVMVVIGIVSLIYLL</sequence>
<dbReference type="PANTHER" id="PTHR38602:SF1">
    <property type="entry name" value="INNER MEMBRANE PROTEIN"/>
    <property type="match status" value="1"/>
</dbReference>
<accession>A0A148KMT1</accession>
<organism evidence="2 3">
    <name type="scientific">Paraglaciecola hydrolytica</name>
    <dbReference type="NCBI Taxonomy" id="1799789"/>
    <lineage>
        <taxon>Bacteria</taxon>
        <taxon>Pseudomonadati</taxon>
        <taxon>Pseudomonadota</taxon>
        <taxon>Gammaproteobacteria</taxon>
        <taxon>Alteromonadales</taxon>
        <taxon>Alteromonadaceae</taxon>
        <taxon>Paraglaciecola</taxon>
    </lineage>
</organism>
<evidence type="ECO:0000256" key="1">
    <source>
        <dbReference type="SAM" id="Phobius"/>
    </source>
</evidence>
<dbReference type="PANTHER" id="PTHR38602">
    <property type="entry name" value="INNER MEMBRANE PROTEIN-RELATED"/>
    <property type="match status" value="1"/>
</dbReference>
<proteinExistence type="predicted"/>
<keyword evidence="3" id="KW-1185">Reference proteome</keyword>
<keyword evidence="1" id="KW-0812">Transmembrane</keyword>
<feature type="transmembrane region" description="Helical" evidence="1">
    <location>
        <begin position="44"/>
        <end position="60"/>
    </location>
</feature>
<dbReference type="InterPro" id="IPR019201">
    <property type="entry name" value="DUF2065"/>
</dbReference>
<name>A0A148KMT1_9ALTE</name>
<evidence type="ECO:0000313" key="3">
    <source>
        <dbReference type="Proteomes" id="UP000070299"/>
    </source>
</evidence>
<reference evidence="3" key="1">
    <citation type="submission" date="2016-02" db="EMBL/GenBank/DDBJ databases">
        <authorList>
            <person name="Schultz-Johansen M."/>
            <person name="Glaring M.A."/>
            <person name="Bech P.K."/>
            <person name="Stougaard P."/>
        </authorList>
    </citation>
    <scope>NUCLEOTIDE SEQUENCE [LARGE SCALE GENOMIC DNA]</scope>
    <source>
        <strain evidence="3">S66</strain>
    </source>
</reference>